<dbReference type="GO" id="GO:0008170">
    <property type="term" value="F:N-methyltransferase activity"/>
    <property type="evidence" value="ECO:0007669"/>
    <property type="project" value="InterPro"/>
</dbReference>
<keyword evidence="8" id="KW-0255">Endonuclease</keyword>
<evidence type="ECO:0000256" key="5">
    <source>
        <dbReference type="ARBA" id="ARBA00022747"/>
    </source>
</evidence>
<evidence type="ECO:0000259" key="7">
    <source>
        <dbReference type="Pfam" id="PF02384"/>
    </source>
</evidence>
<organism evidence="8 9">
    <name type="scientific">Lactococcus garvieae</name>
    <dbReference type="NCBI Taxonomy" id="1363"/>
    <lineage>
        <taxon>Bacteria</taxon>
        <taxon>Bacillati</taxon>
        <taxon>Bacillota</taxon>
        <taxon>Bacilli</taxon>
        <taxon>Lactobacillales</taxon>
        <taxon>Streptococcaceae</taxon>
        <taxon>Lactococcus</taxon>
    </lineage>
</organism>
<comment type="catalytic activity">
    <reaction evidence="6">
        <text>a 2'-deoxyadenosine in DNA + S-adenosyl-L-methionine = an N(6)-methyl-2'-deoxyadenosine in DNA + S-adenosyl-L-homocysteine + H(+)</text>
        <dbReference type="Rhea" id="RHEA:15197"/>
        <dbReference type="Rhea" id="RHEA-COMP:12418"/>
        <dbReference type="Rhea" id="RHEA-COMP:12419"/>
        <dbReference type="ChEBI" id="CHEBI:15378"/>
        <dbReference type="ChEBI" id="CHEBI:57856"/>
        <dbReference type="ChEBI" id="CHEBI:59789"/>
        <dbReference type="ChEBI" id="CHEBI:90615"/>
        <dbReference type="ChEBI" id="CHEBI:90616"/>
        <dbReference type="EC" id="2.1.1.72"/>
    </reaction>
</comment>
<keyword evidence="3" id="KW-0808">Transferase</keyword>
<dbReference type="PANTHER" id="PTHR42933">
    <property type="entry name" value="SLR6095 PROTEIN"/>
    <property type="match status" value="1"/>
</dbReference>
<keyword evidence="8" id="KW-0378">Hydrolase</keyword>
<evidence type="ECO:0000313" key="9">
    <source>
        <dbReference type="Proteomes" id="UP000504756"/>
    </source>
</evidence>
<dbReference type="PANTHER" id="PTHR42933:SF1">
    <property type="entry name" value="SITE-SPECIFIC DNA-METHYLTRANSFERASE (ADENINE-SPECIFIC)"/>
    <property type="match status" value="1"/>
</dbReference>
<evidence type="ECO:0000256" key="3">
    <source>
        <dbReference type="ARBA" id="ARBA00022679"/>
    </source>
</evidence>
<reference evidence="8 9" key="1">
    <citation type="submission" date="2020-06" db="EMBL/GenBank/DDBJ databases">
        <title>Draft genome sequence of Lactic acid bacteria from Okinawan-style tofu.</title>
        <authorList>
            <person name="Takara I."/>
            <person name="Ikematsu S."/>
        </authorList>
    </citation>
    <scope>NUCLEOTIDE SEQUENCE [LARGE SCALE GENOMIC DNA]</scope>
    <source>
        <strain evidence="9">lg38</strain>
    </source>
</reference>
<evidence type="ECO:0000256" key="1">
    <source>
        <dbReference type="ARBA" id="ARBA00011900"/>
    </source>
</evidence>
<dbReference type="GO" id="GO:0003677">
    <property type="term" value="F:DNA binding"/>
    <property type="evidence" value="ECO:0007669"/>
    <property type="project" value="InterPro"/>
</dbReference>
<dbReference type="GO" id="GO:0009307">
    <property type="term" value="P:DNA restriction-modification system"/>
    <property type="evidence" value="ECO:0007669"/>
    <property type="project" value="UniProtKB-KW"/>
</dbReference>
<dbReference type="EC" id="2.1.1.72" evidence="1"/>
<dbReference type="PROSITE" id="PS00092">
    <property type="entry name" value="N6_MTASE"/>
    <property type="match status" value="1"/>
</dbReference>
<dbReference type="GO" id="GO:0009007">
    <property type="term" value="F:site-specific DNA-methyltransferase (adenine-specific) activity"/>
    <property type="evidence" value="ECO:0007669"/>
    <property type="project" value="UniProtKB-EC"/>
</dbReference>
<keyword evidence="4" id="KW-0949">S-adenosyl-L-methionine</keyword>
<dbReference type="PRINTS" id="PR00507">
    <property type="entry name" value="N12N6MTFRASE"/>
</dbReference>
<dbReference type="RefSeq" id="WP_176490693.1">
    <property type="nucleotide sequence ID" value="NZ_BLXU01000013.1"/>
</dbReference>
<dbReference type="AlphaFoldDB" id="A0A6L2ZX77"/>
<keyword evidence="8" id="KW-0540">Nuclease</keyword>
<dbReference type="Pfam" id="PF02384">
    <property type="entry name" value="N6_Mtase"/>
    <property type="match status" value="1"/>
</dbReference>
<sequence length="637" mass="71943">MKNEITGTDQFVRREIEKFGIPYSEQGALNPEINKALKGASKQGGKGIGKPEFVIQNGDYLIVIEDKKNNDKLVKYDEKGQIDKEISSLKNYAVNGAVHYANHIIEKTSSFDEIIAIGITGDEEYHNIQPVVVSKEEGKIIENILPKLSSLDKLNPDSINEWYSVNVLKEIPKDQKRIFELQNIAKEIHEDLRNYASLEGENKATVISAILLALSEPTFKTSDLIGDSFKKDGDRILEAVKTYINRQGVMPQTKTAILINKFSFLTTNVRLNEINKTLGMTPLRLFTDKLSGKVIDHFKENTNYDILGNFYGEFVKYGGSDGNPLGIVLTPHHITSLMTDLIGVIPNDYVLDPACGSGAFLISAMNRMLKTAKDEAQKKHIKQHQLLGIEMQEKMFTVATTNMILRGDGKSNLQHADMFTITGEEMRQKKVNKILFNPPYSQGKTDKTLTEISFINHALDMLIIGGKLAVIIPQSTMVGKTKEEKEYKKKILEKNTLELVITLNKDTFYGVGTNPVIAVFEGGKPHPVNKKVKFINFEDDGFVIRKHIGLVDDGTADEKRKFLFDVINGDNEDYTTKFMVKSTIHAEDEWLHSFFYFNDEIPSESDFEKTIADYLTFQFDMYAHGRGYLFEEGDNEK</sequence>
<dbReference type="GO" id="GO:0004519">
    <property type="term" value="F:endonuclease activity"/>
    <property type="evidence" value="ECO:0007669"/>
    <property type="project" value="UniProtKB-KW"/>
</dbReference>
<dbReference type="GO" id="GO:0032259">
    <property type="term" value="P:methylation"/>
    <property type="evidence" value="ECO:0007669"/>
    <property type="project" value="UniProtKB-KW"/>
</dbReference>
<dbReference type="EMBL" id="BLXU01000013">
    <property type="protein sequence ID" value="GFO52652.1"/>
    <property type="molecule type" value="Genomic_DNA"/>
</dbReference>
<dbReference type="Gene3D" id="3.40.50.150">
    <property type="entry name" value="Vaccinia Virus protein VP39"/>
    <property type="match status" value="1"/>
</dbReference>
<feature type="domain" description="DNA methylase adenine-specific" evidence="7">
    <location>
        <begin position="304"/>
        <end position="547"/>
    </location>
</feature>
<protein>
    <recommendedName>
        <fullName evidence="1">site-specific DNA-methyltransferase (adenine-specific)</fullName>
        <ecNumber evidence="1">2.1.1.72</ecNumber>
    </recommendedName>
</protein>
<dbReference type="InterPro" id="IPR029063">
    <property type="entry name" value="SAM-dependent_MTases_sf"/>
</dbReference>
<dbReference type="InterPro" id="IPR003356">
    <property type="entry name" value="DNA_methylase_A-5"/>
</dbReference>
<dbReference type="Proteomes" id="UP000504756">
    <property type="component" value="Unassembled WGS sequence"/>
</dbReference>
<gene>
    <name evidence="8" type="ORF">ikelab_19270</name>
</gene>
<dbReference type="InterPro" id="IPR002052">
    <property type="entry name" value="DNA_methylase_N6_adenine_CS"/>
</dbReference>
<keyword evidence="5" id="KW-0680">Restriction system</keyword>
<evidence type="ECO:0000256" key="4">
    <source>
        <dbReference type="ARBA" id="ARBA00022691"/>
    </source>
</evidence>
<accession>A0A6L2ZX77</accession>
<evidence type="ECO:0000313" key="8">
    <source>
        <dbReference type="EMBL" id="GFO52652.1"/>
    </source>
</evidence>
<evidence type="ECO:0000256" key="2">
    <source>
        <dbReference type="ARBA" id="ARBA00022603"/>
    </source>
</evidence>
<dbReference type="SUPFAM" id="SSF53335">
    <property type="entry name" value="S-adenosyl-L-methionine-dependent methyltransferases"/>
    <property type="match status" value="1"/>
</dbReference>
<evidence type="ECO:0000256" key="6">
    <source>
        <dbReference type="ARBA" id="ARBA00047942"/>
    </source>
</evidence>
<comment type="caution">
    <text evidence="8">The sequence shown here is derived from an EMBL/GenBank/DDBJ whole genome shotgun (WGS) entry which is preliminary data.</text>
</comment>
<name>A0A6L2ZX77_9LACT</name>
<dbReference type="InterPro" id="IPR051537">
    <property type="entry name" value="DNA_Adenine_Mtase"/>
</dbReference>
<proteinExistence type="predicted"/>
<keyword evidence="2" id="KW-0489">Methyltransferase</keyword>
<dbReference type="CDD" id="cd02440">
    <property type="entry name" value="AdoMet_MTases"/>
    <property type="match status" value="1"/>
</dbReference>